<dbReference type="SMART" id="SM00225">
    <property type="entry name" value="BTB"/>
    <property type="match status" value="2"/>
</dbReference>
<feature type="signal peptide" evidence="3">
    <location>
        <begin position="1"/>
        <end position="30"/>
    </location>
</feature>
<dbReference type="AlphaFoldDB" id="A0A7D9I3X5"/>
<evidence type="ECO:0000313" key="5">
    <source>
        <dbReference type="Proteomes" id="UP001152795"/>
    </source>
</evidence>
<dbReference type="InterPro" id="IPR011705">
    <property type="entry name" value="BACK"/>
</dbReference>
<keyword evidence="2" id="KW-0812">Transmembrane</keyword>
<dbReference type="SUPFAM" id="SSF54695">
    <property type="entry name" value="POZ domain"/>
    <property type="match status" value="2"/>
</dbReference>
<dbReference type="EMBL" id="CACRXK020003946">
    <property type="protein sequence ID" value="CAB4000860.1"/>
    <property type="molecule type" value="Genomic_DNA"/>
</dbReference>
<gene>
    <name evidence="4" type="ORF">PACLA_8A020460</name>
</gene>
<evidence type="ECO:0000256" key="2">
    <source>
        <dbReference type="SAM" id="Phobius"/>
    </source>
</evidence>
<dbReference type="Proteomes" id="UP001152795">
    <property type="component" value="Unassembled WGS sequence"/>
</dbReference>
<evidence type="ECO:0000256" key="1">
    <source>
        <dbReference type="SAM" id="MobiDB-lite"/>
    </source>
</evidence>
<feature type="chain" id="PRO_5043814794" evidence="3">
    <location>
        <begin position="31"/>
        <end position="549"/>
    </location>
</feature>
<dbReference type="InterPro" id="IPR000210">
    <property type="entry name" value="BTB/POZ_dom"/>
</dbReference>
<name>A0A7D9I3X5_PARCT</name>
<organism evidence="4 5">
    <name type="scientific">Paramuricea clavata</name>
    <name type="common">Red gorgonian</name>
    <name type="synonym">Violescent sea-whip</name>
    <dbReference type="NCBI Taxonomy" id="317549"/>
    <lineage>
        <taxon>Eukaryota</taxon>
        <taxon>Metazoa</taxon>
        <taxon>Cnidaria</taxon>
        <taxon>Anthozoa</taxon>
        <taxon>Octocorallia</taxon>
        <taxon>Malacalcyonacea</taxon>
        <taxon>Plexauridae</taxon>
        <taxon>Paramuricea</taxon>
    </lineage>
</organism>
<dbReference type="Gene3D" id="3.30.710.10">
    <property type="entry name" value="Potassium Channel Kv1.1, Chain A"/>
    <property type="match status" value="2"/>
</dbReference>
<comment type="caution">
    <text evidence="4">The sequence shown here is derived from an EMBL/GenBank/DDBJ whole genome shotgun (WGS) entry which is preliminary data.</text>
</comment>
<dbReference type="PROSITE" id="PS50097">
    <property type="entry name" value="BTB"/>
    <property type="match status" value="2"/>
</dbReference>
<dbReference type="PANTHER" id="PTHR45774">
    <property type="entry name" value="BTB/POZ DOMAIN-CONTAINING"/>
    <property type="match status" value="1"/>
</dbReference>
<proteinExistence type="predicted"/>
<evidence type="ECO:0000256" key="3">
    <source>
        <dbReference type="SAM" id="SignalP"/>
    </source>
</evidence>
<dbReference type="GO" id="GO:0022008">
    <property type="term" value="P:neurogenesis"/>
    <property type="evidence" value="ECO:0007669"/>
    <property type="project" value="TreeGrafter"/>
</dbReference>
<dbReference type="Gene3D" id="1.25.40.420">
    <property type="match status" value="1"/>
</dbReference>
<dbReference type="InterPro" id="IPR011333">
    <property type="entry name" value="SKP1/BTB/POZ_sf"/>
</dbReference>
<feature type="transmembrane region" description="Helical" evidence="2">
    <location>
        <begin position="467"/>
        <end position="490"/>
    </location>
</feature>
<keyword evidence="3" id="KW-0732">Signal</keyword>
<dbReference type="Pfam" id="PF07707">
    <property type="entry name" value="BACK"/>
    <property type="match status" value="1"/>
</dbReference>
<evidence type="ECO:0000313" key="4">
    <source>
        <dbReference type="EMBL" id="CAB4000860.1"/>
    </source>
</evidence>
<dbReference type="Pfam" id="PF00651">
    <property type="entry name" value="BTB"/>
    <property type="match status" value="2"/>
</dbReference>
<feature type="compositionally biased region" description="Basic and acidic residues" evidence="1">
    <location>
        <begin position="523"/>
        <end position="532"/>
    </location>
</feature>
<keyword evidence="2" id="KW-0472">Membrane</keyword>
<protein>
    <submittedName>
        <fullName evidence="4">BTB POZ domain-containing 2</fullName>
    </submittedName>
</protein>
<sequence>MFNMSFINGQTVVSLLAVTVLQWQAACVIAKDMKGSNSEWRLTKLTLLERNSFMFNNSLMSDVKFVPRGCGTDEPIYAHKYILATSSPVFYELFYGESAKRTRLQLDNSFIYEDEGYIVFEEDHFVEPVVSAFLRFLYKEECPENIEYIVRGTRDMAKQYRVPSLETACIKDLELKDTVVSDGEWQLTKTTLLSRSSYMFNNPLMSDIIFWSEGRGVYAHRYILATSSPVFYTMFYGESDIHNDYIYDDFDEEIIAAFLSFLYKEVCPKYIETVLKVLALVKKYRVQSFETTCKSSLEFNTPWPAFKVIEKFLEVDAEEMAEPWWTRIESQLDEIIVSEYFLKISQRTLIAFLERDTLCYPEIDLFHAVVRWSEYQCRLQRMWVTVENQRKVLGDSIFRIRFLSMTEGDFKRHVVPSGVLTDNEVSAIIETMRSGVGNYNYNWALPARSKRAWFCQFYSVEQLQNRVMAIVLGALLLVACVVFMHVYPYLLQIYEEIQETLQRLHCSDYKNFKQEQQAELEEEQKQLNEEQQLRQYRRRRRTIPATTTT</sequence>
<dbReference type="GO" id="GO:0005829">
    <property type="term" value="C:cytosol"/>
    <property type="evidence" value="ECO:0007669"/>
    <property type="project" value="TreeGrafter"/>
</dbReference>
<dbReference type="PANTHER" id="PTHR45774:SF3">
    <property type="entry name" value="BTB (POZ) DOMAIN-CONTAINING 2B-RELATED"/>
    <property type="match status" value="1"/>
</dbReference>
<dbReference type="OrthoDB" id="7492888at2759"/>
<keyword evidence="5" id="KW-1185">Reference proteome</keyword>
<feature type="region of interest" description="Disordered" evidence="1">
    <location>
        <begin position="523"/>
        <end position="549"/>
    </location>
</feature>
<keyword evidence="2" id="KW-1133">Transmembrane helix</keyword>
<reference evidence="4" key="1">
    <citation type="submission" date="2020-04" db="EMBL/GenBank/DDBJ databases">
        <authorList>
            <person name="Alioto T."/>
            <person name="Alioto T."/>
            <person name="Gomez Garrido J."/>
        </authorList>
    </citation>
    <scope>NUCLEOTIDE SEQUENCE</scope>
    <source>
        <strain evidence="4">A484AB</strain>
    </source>
</reference>
<accession>A0A7D9I3X5</accession>